<dbReference type="EC" id="2.7.1.15" evidence="2 12"/>
<dbReference type="RefSeq" id="WP_104437976.1">
    <property type="nucleotide sequence ID" value="NZ_PTJA01000009.1"/>
</dbReference>
<dbReference type="Gene3D" id="3.40.1190.20">
    <property type="match status" value="1"/>
</dbReference>
<comment type="similarity">
    <text evidence="13">Belongs to the carbohydrate kinase PfkB family. LacC subfamily.</text>
</comment>
<dbReference type="HAMAP" id="MF_01987">
    <property type="entry name" value="Ribokinase"/>
    <property type="match status" value="1"/>
</dbReference>
<sequence>MKKILVIGSLNMDIQVTADRLPGVGETVLGTDYSYNCGGKGANQAFAAGRLGADVVMLGCVGQDEFGRTLIRGLKDNGVCTDYISVREGKDTGTAMILVDSLANNSIVTIAGANGCCDIPYLEKTEPQIMDYEYLLLQMEIPADAVFYAIDHAKEAGKTVICNPAPAPDGLPEEIMRKIDILTPNESELARLSRHKTDSLDGILEGAGKLLSQGVGHVIVTMGDKGALWVSQEGCRMFEGTRVDALDTTGAGDCFNGALAVKLAEGKSMEEAICFANAAAAISVTRKGAQASMPLKEEVLSLMQEE</sequence>
<comment type="cofactor">
    <cofactor evidence="12">
        <name>Mg(2+)</name>
        <dbReference type="ChEBI" id="CHEBI:18420"/>
    </cofactor>
    <text evidence="12">Requires a divalent cation, most likely magnesium in vivo, as an electrophilic catalyst to aid phosphoryl group transfer. It is the chelate of the metal and the nucleotide that is the actual substrate.</text>
</comment>
<comment type="activity regulation">
    <text evidence="12">Activated by a monovalent cation that binds near, but not in, the active site. The most likely occupant of the site in vivo is potassium. Ion binding induces a conformational change that may alter substrate affinity.</text>
</comment>
<gene>
    <name evidence="12" type="primary">rbsK</name>
    <name evidence="15" type="ORF">BXY41_10928</name>
</gene>
<comment type="caution">
    <text evidence="12">Lacks conserved residue(s) required for the propagation of feature annotation.</text>
</comment>
<dbReference type="GO" id="GO:0004747">
    <property type="term" value="F:ribokinase activity"/>
    <property type="evidence" value="ECO:0007669"/>
    <property type="project" value="UniProtKB-UniRule"/>
</dbReference>
<keyword evidence="16" id="KW-1185">Reference proteome</keyword>
<feature type="binding site" evidence="12">
    <location>
        <position position="286"/>
    </location>
    <ligand>
        <name>K(+)</name>
        <dbReference type="ChEBI" id="CHEBI:29103"/>
    </ligand>
</feature>
<comment type="pathway">
    <text evidence="12">Carbohydrate metabolism; D-ribose degradation; D-ribose 5-phosphate from beta-D-ribopyranose: step 2/2.</text>
</comment>
<dbReference type="GO" id="GO:0005829">
    <property type="term" value="C:cytosol"/>
    <property type="evidence" value="ECO:0007669"/>
    <property type="project" value="TreeGrafter"/>
</dbReference>
<comment type="similarity">
    <text evidence="1">Belongs to the carbohydrate kinase pfkB family.</text>
</comment>
<dbReference type="GO" id="GO:0005524">
    <property type="term" value="F:ATP binding"/>
    <property type="evidence" value="ECO:0007669"/>
    <property type="project" value="UniProtKB-UniRule"/>
</dbReference>
<dbReference type="InterPro" id="IPR011611">
    <property type="entry name" value="PfkB_dom"/>
</dbReference>
<dbReference type="InterPro" id="IPR002139">
    <property type="entry name" value="Ribo/fructo_kinase"/>
</dbReference>
<accession>A0A2S6HPR0</accession>
<reference evidence="15 16" key="1">
    <citation type="submission" date="2018-02" db="EMBL/GenBank/DDBJ databases">
        <title>Genomic Encyclopedia of Archaeal and Bacterial Type Strains, Phase II (KMG-II): from individual species to whole genera.</title>
        <authorList>
            <person name="Goeker M."/>
        </authorList>
    </citation>
    <scope>NUCLEOTIDE SEQUENCE [LARGE SCALE GENOMIC DNA]</scope>
    <source>
        <strain evidence="15 16">DSM 3808</strain>
    </source>
</reference>
<dbReference type="InterPro" id="IPR017583">
    <property type="entry name" value="Tagatose/fructose_Pkinase"/>
</dbReference>
<keyword evidence="13" id="KW-0423">Lactose metabolism</keyword>
<protein>
    <recommendedName>
        <fullName evidence="3 12">Ribokinase</fullName>
        <shortName evidence="12">RK</shortName>
        <ecNumber evidence="2 12">2.7.1.15</ecNumber>
    </recommendedName>
</protein>
<evidence type="ECO:0000256" key="12">
    <source>
        <dbReference type="HAMAP-Rule" id="MF_01987"/>
    </source>
</evidence>
<evidence type="ECO:0000256" key="1">
    <source>
        <dbReference type="ARBA" id="ARBA00005380"/>
    </source>
</evidence>
<feature type="binding site" evidence="12">
    <location>
        <position position="140"/>
    </location>
    <ligand>
        <name>substrate</name>
    </ligand>
</feature>
<evidence type="ECO:0000256" key="5">
    <source>
        <dbReference type="ARBA" id="ARBA00022723"/>
    </source>
</evidence>
<comment type="catalytic activity">
    <reaction evidence="12">
        <text>D-ribose + ATP = D-ribose 5-phosphate + ADP + H(+)</text>
        <dbReference type="Rhea" id="RHEA:13697"/>
        <dbReference type="ChEBI" id="CHEBI:15378"/>
        <dbReference type="ChEBI" id="CHEBI:30616"/>
        <dbReference type="ChEBI" id="CHEBI:47013"/>
        <dbReference type="ChEBI" id="CHEBI:78346"/>
        <dbReference type="ChEBI" id="CHEBI:456216"/>
        <dbReference type="EC" id="2.7.1.15"/>
    </reaction>
</comment>
<comment type="similarity">
    <text evidence="12">Belongs to the carbohydrate kinase PfkB family. Ribokinase subfamily.</text>
</comment>
<dbReference type="PROSITE" id="PS00584">
    <property type="entry name" value="PFKB_KINASES_2"/>
    <property type="match status" value="1"/>
</dbReference>
<evidence type="ECO:0000256" key="7">
    <source>
        <dbReference type="ARBA" id="ARBA00022777"/>
    </source>
</evidence>
<evidence type="ECO:0000256" key="4">
    <source>
        <dbReference type="ARBA" id="ARBA00022679"/>
    </source>
</evidence>
<keyword evidence="10 12" id="KW-0630">Potassium</keyword>
<dbReference type="PANTHER" id="PTHR10584:SF166">
    <property type="entry name" value="RIBOKINASE"/>
    <property type="match status" value="1"/>
</dbReference>
<dbReference type="OrthoDB" id="9775849at2"/>
<feature type="binding site" evidence="12">
    <location>
        <position position="253"/>
    </location>
    <ligand>
        <name>substrate</name>
    </ligand>
</feature>
<dbReference type="GO" id="GO:0046872">
    <property type="term" value="F:metal ion binding"/>
    <property type="evidence" value="ECO:0007669"/>
    <property type="project" value="UniProtKB-KW"/>
</dbReference>
<comment type="function">
    <text evidence="12">Catalyzes the phosphorylation of ribose at O-5 in a reaction requiring ATP and magnesium. The resulting D-ribose-5-phosphate can then be used either for sythesis of nucleotides, histidine, and tryptophan, or as a component of the pentose phosphate pathway.</text>
</comment>
<dbReference type="PANTHER" id="PTHR10584">
    <property type="entry name" value="SUGAR KINASE"/>
    <property type="match status" value="1"/>
</dbReference>
<dbReference type="PIRSF" id="PIRSF000535">
    <property type="entry name" value="1PFK/6PFK/LacC"/>
    <property type="match status" value="1"/>
</dbReference>
<comment type="pathway">
    <text evidence="13">Carbohydrate metabolism; D-tagatose 6-phosphate degradation; D-glyceraldehyde 3-phosphate and glycerone phosphate from D-tagatose 6-phosphate: step 1/2.</text>
</comment>
<dbReference type="UniPathway" id="UPA00916">
    <property type="reaction ID" value="UER00889"/>
</dbReference>
<feature type="binding site" evidence="12">
    <location>
        <position position="283"/>
    </location>
    <ligand>
        <name>K(+)</name>
        <dbReference type="ChEBI" id="CHEBI:29103"/>
    </ligand>
</feature>
<feature type="binding site" evidence="12">
    <location>
        <position position="185"/>
    </location>
    <ligand>
        <name>ATP</name>
        <dbReference type="ChEBI" id="CHEBI:30616"/>
    </ligand>
</feature>
<evidence type="ECO:0000256" key="11">
    <source>
        <dbReference type="ARBA" id="ARBA00023277"/>
    </source>
</evidence>
<feature type="binding site" evidence="12">
    <location>
        <position position="288"/>
    </location>
    <ligand>
        <name>K(+)</name>
        <dbReference type="ChEBI" id="CHEBI:29103"/>
    </ligand>
</feature>
<dbReference type="GO" id="GO:2001059">
    <property type="term" value="P:D-tagatose 6-phosphate catabolic process"/>
    <property type="evidence" value="ECO:0007669"/>
    <property type="project" value="UniProtKB-UniPathway"/>
</dbReference>
<feature type="binding site" evidence="12">
    <location>
        <begin position="11"/>
        <end position="13"/>
    </location>
    <ligand>
        <name>substrate</name>
    </ligand>
</feature>
<dbReference type="Pfam" id="PF00294">
    <property type="entry name" value="PfkB"/>
    <property type="match status" value="1"/>
</dbReference>
<feature type="binding site" evidence="12">
    <location>
        <position position="277"/>
    </location>
    <ligand>
        <name>ATP</name>
        <dbReference type="ChEBI" id="CHEBI:30616"/>
    </ligand>
</feature>
<feature type="active site" description="Proton acceptor" evidence="12">
    <location>
        <position position="253"/>
    </location>
</feature>
<evidence type="ECO:0000256" key="13">
    <source>
        <dbReference type="PIRNR" id="PIRNR000535"/>
    </source>
</evidence>
<dbReference type="InterPro" id="IPR029056">
    <property type="entry name" value="Ribokinase-like"/>
</dbReference>
<feature type="binding site" evidence="12">
    <location>
        <begin position="252"/>
        <end position="253"/>
    </location>
    <ligand>
        <name>ATP</name>
        <dbReference type="ChEBI" id="CHEBI:30616"/>
    </ligand>
</feature>
<keyword evidence="6 12" id="KW-0547">Nucleotide-binding</keyword>
<organism evidence="15 16">
    <name type="scientific">Lacrimispora xylanisolvens</name>
    <dbReference type="NCBI Taxonomy" id="384636"/>
    <lineage>
        <taxon>Bacteria</taxon>
        <taxon>Bacillati</taxon>
        <taxon>Bacillota</taxon>
        <taxon>Clostridia</taxon>
        <taxon>Lachnospirales</taxon>
        <taxon>Lachnospiraceae</taxon>
        <taxon>Lacrimispora</taxon>
    </lineage>
</organism>
<keyword evidence="12" id="KW-0963">Cytoplasm</keyword>
<comment type="caution">
    <text evidence="15">The sequence shown here is derived from an EMBL/GenBank/DDBJ whole genome shotgun (WGS) entry which is preliminary data.</text>
</comment>
<evidence type="ECO:0000256" key="2">
    <source>
        <dbReference type="ARBA" id="ARBA00012035"/>
    </source>
</evidence>
<evidence type="ECO:0000256" key="3">
    <source>
        <dbReference type="ARBA" id="ARBA00016943"/>
    </source>
</evidence>
<evidence type="ECO:0000313" key="15">
    <source>
        <dbReference type="EMBL" id="PPK79550.1"/>
    </source>
</evidence>
<dbReference type="UniPathway" id="UPA00704">
    <property type="reaction ID" value="UER00715"/>
</dbReference>
<comment type="catalytic activity">
    <reaction evidence="13">
        <text>D-tagatofuranose 6-phosphate + ATP = D-tagatofuranose 1,6-bisphosphate + ADP + H(+)</text>
        <dbReference type="Rhea" id="RHEA:12420"/>
        <dbReference type="ChEBI" id="CHEBI:15378"/>
        <dbReference type="ChEBI" id="CHEBI:30616"/>
        <dbReference type="ChEBI" id="CHEBI:58694"/>
        <dbReference type="ChEBI" id="CHEBI:58695"/>
        <dbReference type="ChEBI" id="CHEBI:456216"/>
        <dbReference type="EC" id="2.7.1.144"/>
    </reaction>
</comment>
<dbReference type="CDD" id="cd01174">
    <property type="entry name" value="ribokinase"/>
    <property type="match status" value="1"/>
</dbReference>
<evidence type="ECO:0000256" key="9">
    <source>
        <dbReference type="ARBA" id="ARBA00022842"/>
    </source>
</evidence>
<keyword evidence="4 12" id="KW-0808">Transferase</keyword>
<evidence type="ECO:0000256" key="6">
    <source>
        <dbReference type="ARBA" id="ARBA00022741"/>
    </source>
</evidence>
<keyword evidence="11 12" id="KW-0119">Carbohydrate metabolism</keyword>
<keyword evidence="7 12" id="KW-0418">Kinase</keyword>
<dbReference type="InterPro" id="IPR011877">
    <property type="entry name" value="Ribokinase"/>
</dbReference>
<dbReference type="AlphaFoldDB" id="A0A2S6HPR0"/>
<keyword evidence="8 12" id="KW-0067">ATP-binding</keyword>
<feature type="binding site" evidence="12">
    <location>
        <position position="292"/>
    </location>
    <ligand>
        <name>K(+)</name>
        <dbReference type="ChEBI" id="CHEBI:29103"/>
    </ligand>
</feature>
<comment type="subcellular location">
    <subcellularLocation>
        <location evidence="12">Cytoplasm</location>
    </subcellularLocation>
</comment>
<evidence type="ECO:0000259" key="14">
    <source>
        <dbReference type="Pfam" id="PF00294"/>
    </source>
</evidence>
<feature type="binding site" evidence="12">
    <location>
        <position position="247"/>
    </location>
    <ligand>
        <name>K(+)</name>
        <dbReference type="ChEBI" id="CHEBI:29103"/>
    </ligand>
</feature>
<comment type="subunit">
    <text evidence="12">Homodimer.</text>
</comment>
<dbReference type="GO" id="GO:0005988">
    <property type="term" value="P:lactose metabolic process"/>
    <property type="evidence" value="ECO:0007669"/>
    <property type="project" value="UniProtKB-KW"/>
</dbReference>
<proteinExistence type="inferred from homology"/>
<evidence type="ECO:0000256" key="10">
    <source>
        <dbReference type="ARBA" id="ARBA00022958"/>
    </source>
</evidence>
<feature type="domain" description="Carbohydrate kinase PfkB" evidence="14">
    <location>
        <begin position="1"/>
        <end position="294"/>
    </location>
</feature>
<feature type="binding site" evidence="12">
    <location>
        <begin position="39"/>
        <end position="43"/>
    </location>
    <ligand>
        <name>substrate</name>
    </ligand>
</feature>
<keyword evidence="9 12" id="KW-0460">Magnesium</keyword>
<dbReference type="SUPFAM" id="SSF53613">
    <property type="entry name" value="Ribokinase-like"/>
    <property type="match status" value="1"/>
</dbReference>
<dbReference type="EMBL" id="PTJA01000009">
    <property type="protein sequence ID" value="PPK79550.1"/>
    <property type="molecule type" value="Genomic_DNA"/>
</dbReference>
<dbReference type="Proteomes" id="UP000237749">
    <property type="component" value="Unassembled WGS sequence"/>
</dbReference>
<dbReference type="GO" id="GO:0009024">
    <property type="term" value="F:tagatose-6-phosphate kinase activity"/>
    <property type="evidence" value="ECO:0007669"/>
    <property type="project" value="UniProtKB-EC"/>
</dbReference>
<keyword evidence="5 12" id="KW-0479">Metal-binding</keyword>
<dbReference type="PRINTS" id="PR00990">
    <property type="entry name" value="RIBOKINASE"/>
</dbReference>
<dbReference type="NCBIfam" id="TIGR02152">
    <property type="entry name" value="D_ribokin_bact"/>
    <property type="match status" value="1"/>
</dbReference>
<evidence type="ECO:0000256" key="8">
    <source>
        <dbReference type="ARBA" id="ARBA00022840"/>
    </source>
</evidence>
<name>A0A2S6HPR0_9FIRM</name>
<dbReference type="InterPro" id="IPR002173">
    <property type="entry name" value="Carboh/pur_kinase_PfkB_CS"/>
</dbReference>
<feature type="binding site" evidence="12">
    <location>
        <position position="249"/>
    </location>
    <ligand>
        <name>K(+)</name>
        <dbReference type="ChEBI" id="CHEBI:29103"/>
    </ligand>
</feature>
<feature type="binding site" evidence="12">
    <location>
        <begin position="221"/>
        <end position="226"/>
    </location>
    <ligand>
        <name>ATP</name>
        <dbReference type="ChEBI" id="CHEBI:30616"/>
    </ligand>
</feature>
<evidence type="ECO:0000313" key="16">
    <source>
        <dbReference type="Proteomes" id="UP000237749"/>
    </source>
</evidence>
<dbReference type="GO" id="GO:0019303">
    <property type="term" value="P:D-ribose catabolic process"/>
    <property type="evidence" value="ECO:0007669"/>
    <property type="project" value="UniProtKB-UniRule"/>
</dbReference>